<reference evidence="1 2" key="1">
    <citation type="submission" date="2020-08" db="EMBL/GenBank/DDBJ databases">
        <title>Functional genomics of gut bacteria from endangered species of beetles.</title>
        <authorList>
            <person name="Carlos-Shanley C."/>
        </authorList>
    </citation>
    <scope>NUCLEOTIDE SEQUENCE [LARGE SCALE GENOMIC DNA]</scope>
    <source>
        <strain evidence="1 2">S00142</strain>
    </source>
</reference>
<evidence type="ECO:0000313" key="2">
    <source>
        <dbReference type="Proteomes" id="UP000561681"/>
    </source>
</evidence>
<evidence type="ECO:0000313" key="1">
    <source>
        <dbReference type="EMBL" id="MBB4803971.1"/>
    </source>
</evidence>
<accession>A0A7W7N9X5</accession>
<dbReference type="AlphaFoldDB" id="A0A7W7N9X5"/>
<dbReference type="RefSeq" id="WP_184166260.1">
    <property type="nucleotide sequence ID" value="NZ_JACHLD010000007.1"/>
</dbReference>
<proteinExistence type="predicted"/>
<protein>
    <submittedName>
        <fullName evidence="1">Uncharacterized protein</fullName>
    </submittedName>
</protein>
<comment type="caution">
    <text evidence="1">The sequence shown here is derived from an EMBL/GenBank/DDBJ whole genome shotgun (WGS) entry which is preliminary data.</text>
</comment>
<name>A0A7W7N9X5_9FLAO</name>
<dbReference type="Proteomes" id="UP000561681">
    <property type="component" value="Unassembled WGS sequence"/>
</dbReference>
<gene>
    <name evidence="1" type="ORF">HNP37_004051</name>
</gene>
<keyword evidence="2" id="KW-1185">Reference proteome</keyword>
<organism evidence="1 2">
    <name type="scientific">Flavobacterium nitrogenifigens</name>
    <dbReference type="NCBI Taxonomy" id="1617283"/>
    <lineage>
        <taxon>Bacteria</taxon>
        <taxon>Pseudomonadati</taxon>
        <taxon>Bacteroidota</taxon>
        <taxon>Flavobacteriia</taxon>
        <taxon>Flavobacteriales</taxon>
        <taxon>Flavobacteriaceae</taxon>
        <taxon>Flavobacterium</taxon>
    </lineage>
</organism>
<sequence length="915" mass="108171">MLAQLLHHRLYNSKCKELLLLEIKQGNKNLVLDALEIVISNQDENKDETLSFWLNTCDNFDEINKTIVNKIIKNISNGKYKLYDELILKLPENDLIAYLRYCVLIDNDVSEFAAILLYSKFNERDFYLITRPLLSKTQFYYIKHNDRKKILDDLLLNNPLISSKFLLTYIPKRKNSKDEIQETYIYYFNKVLKNVDEIHKQEFLYVVNKLPEYPILSRYPEIRNSYKELVNSKPQYLDFLKEATQHLDFRLRFNANSILLACFPENAKKELENIIFSASSRIFDRDEWFRFCLKLNYSDDVLNYLKSILPDLPALSRYYALFILYHQNVFLSEDNLNELIEGLTGEAYFFDLGDPFKPQHDIKRLGQQNEFYPELINILNGNEFDKASRAAGILIDYHFEKLSYYELGKAYVYLCESWERNLYNFDKYKKELFDKKEFLEGFDAANKIFENKFGKASLLKLYKNTIIDSQDLWLDFIKKLIYDDKFPDNNKIELFYKWLITLRKKTPSITSEAGIAAKDLLSYPAVKDDRKFKSLYPYFYLIADEFGTLDKKEIENILINYECSDDIAVSFLSKLGYIPNDFRPDHFLSSHIKIFSENKTIKISKNDPKEIEKIFFDTETIPNNISEYIESIILFDLYTNEELKVIEQKGNIACFVVSIIRFCRNEGLTFKTILNAINEIGWPYYRNVLTQTFRESLFIIKEKLLDSKESLDSYILELKEDIDNKKRMIGNPVVDNFQELFQLEATIEFKYLNILFDELINSPYSFNLNLMNNIFYFITNKLKEEDSNLLSLEVEKRIKVLTSNYSRKGLNDEVIPLLWMFSLISFYLEKEEKEYSSIGFLKGLESIFIINTDRNYNTNENRKVEIKGRDLMLYSNIIYEKIPSSIFQQVIINGSLTGTPEIKAICIMLKGFVKF</sequence>
<dbReference type="EMBL" id="JACHLD010000007">
    <property type="protein sequence ID" value="MBB4803971.1"/>
    <property type="molecule type" value="Genomic_DNA"/>
</dbReference>